<evidence type="ECO:0000259" key="1">
    <source>
        <dbReference type="Pfam" id="PF12509"/>
    </source>
</evidence>
<accession>A0A7K9ACR6</accession>
<dbReference type="InterPro" id="IPR022188">
    <property type="entry name" value="TASOR_DUF3715"/>
</dbReference>
<protein>
    <submittedName>
        <fullName evidence="2">TASOR protein</fullName>
    </submittedName>
</protein>
<dbReference type="EMBL" id="VWZG01013160">
    <property type="protein sequence ID" value="NXG25921.1"/>
    <property type="molecule type" value="Genomic_DNA"/>
</dbReference>
<reference evidence="2 3" key="1">
    <citation type="submission" date="2019-09" db="EMBL/GenBank/DDBJ databases">
        <title>Bird 10,000 Genomes (B10K) Project - Family phase.</title>
        <authorList>
            <person name="Zhang G."/>
        </authorList>
    </citation>
    <scope>NUCLEOTIDE SEQUENCE [LARGE SCALE GENOMIC DNA]</scope>
    <source>
        <strain evidence="2">B10K-DU-001-02</strain>
        <tissue evidence="2">Muscle</tissue>
    </source>
</reference>
<dbReference type="Pfam" id="PF12509">
    <property type="entry name" value="DUF3715"/>
    <property type="match status" value="1"/>
</dbReference>
<gene>
    <name evidence="2" type="primary">Fam208a_1</name>
    <name evidence="2" type="ORF">GRAVAR_R15188</name>
</gene>
<sequence>LRDAQRESFPPFSLFLAPGFPAEAEDSRSLLQRAVSVLQGSYLDPASQGGFQYSQAILVENDVFLSELRAFARAKEAAGYSREELEETFAFLLFDTEEEARKVGQTGLRVNSSSISTLGDPAKGVYISKHADCLHPRPWHHGKSGYILICKLIKGKVRVIPEDYTTTYTCPSPGYDCHVAESRRAGSAKPSPCQAFEQSQYYVYEVRGGSPAERPRQVCPYIVL</sequence>
<evidence type="ECO:0000313" key="3">
    <source>
        <dbReference type="Proteomes" id="UP000591535"/>
    </source>
</evidence>
<name>A0A7K9ACR6_9PASS</name>
<dbReference type="GO" id="GO:0005654">
    <property type="term" value="C:nucleoplasm"/>
    <property type="evidence" value="ECO:0007669"/>
    <property type="project" value="TreeGrafter"/>
</dbReference>
<evidence type="ECO:0000313" key="2">
    <source>
        <dbReference type="EMBL" id="NXG25921.1"/>
    </source>
</evidence>
<organism evidence="2 3">
    <name type="scientific">Grallaria varia</name>
    <name type="common">variegated antpitta</name>
    <dbReference type="NCBI Taxonomy" id="117165"/>
    <lineage>
        <taxon>Eukaryota</taxon>
        <taxon>Metazoa</taxon>
        <taxon>Chordata</taxon>
        <taxon>Craniata</taxon>
        <taxon>Vertebrata</taxon>
        <taxon>Euteleostomi</taxon>
        <taxon>Archelosauria</taxon>
        <taxon>Archosauria</taxon>
        <taxon>Dinosauria</taxon>
        <taxon>Saurischia</taxon>
        <taxon>Theropoda</taxon>
        <taxon>Coelurosauria</taxon>
        <taxon>Aves</taxon>
        <taxon>Neognathae</taxon>
        <taxon>Neoaves</taxon>
        <taxon>Telluraves</taxon>
        <taxon>Australaves</taxon>
        <taxon>Passeriformes</taxon>
        <taxon>Formicariidae</taxon>
        <taxon>Grallaria</taxon>
    </lineage>
</organism>
<comment type="caution">
    <text evidence="2">The sequence shown here is derived from an EMBL/GenBank/DDBJ whole genome shotgun (WGS) entry which is preliminary data.</text>
</comment>
<dbReference type="Proteomes" id="UP000591535">
    <property type="component" value="Unassembled WGS sequence"/>
</dbReference>
<dbReference type="GO" id="GO:0045814">
    <property type="term" value="P:negative regulation of gene expression, epigenetic"/>
    <property type="evidence" value="ECO:0007669"/>
    <property type="project" value="InterPro"/>
</dbReference>
<feature type="domain" description="TASOR pseudo-PARP" evidence="1">
    <location>
        <begin position="77"/>
        <end position="220"/>
    </location>
</feature>
<dbReference type="PANTHER" id="PTHR16207">
    <property type="entry name" value="SET DOMAIN-CONTAINING PROTEIN"/>
    <property type="match status" value="1"/>
</dbReference>
<dbReference type="PANTHER" id="PTHR16207:SF10">
    <property type="entry name" value="PROTEIN TASOR 2"/>
    <property type="match status" value="1"/>
</dbReference>
<feature type="non-terminal residue" evidence="2">
    <location>
        <position position="1"/>
    </location>
</feature>
<dbReference type="InterPro" id="IPR046432">
    <property type="entry name" value="TASOR"/>
</dbReference>
<keyword evidence="3" id="KW-1185">Reference proteome</keyword>
<dbReference type="AlphaFoldDB" id="A0A7K9ACR6"/>
<proteinExistence type="predicted"/>
<feature type="non-terminal residue" evidence="2">
    <location>
        <position position="224"/>
    </location>
</feature>